<dbReference type="InterPro" id="IPR012340">
    <property type="entry name" value="NA-bd_OB-fold"/>
</dbReference>
<keyword evidence="4" id="KW-0963">Cytoplasm</keyword>
<dbReference type="OrthoDB" id="9443236at2759"/>
<gene>
    <name evidence="13" type="ORF">SCP_0702540</name>
</gene>
<reference evidence="13 14" key="1">
    <citation type="journal article" date="2018" name="Sci. Rep.">
        <title>Genome sequence of the cauliflower mushroom Sparassis crispa (Hanabiratake) and its association with beneficial usage.</title>
        <authorList>
            <person name="Kiyama R."/>
            <person name="Furutani Y."/>
            <person name="Kawaguchi K."/>
            <person name="Nakanishi T."/>
        </authorList>
    </citation>
    <scope>NUCLEOTIDE SEQUENCE [LARGE SCALE GENOMIC DNA]</scope>
</reference>
<dbReference type="Gene3D" id="2.40.50.140">
    <property type="entry name" value="Nucleic acid-binding proteins"/>
    <property type="match status" value="1"/>
</dbReference>
<keyword evidence="7 13" id="KW-0647">Proteasome</keyword>
<dbReference type="GeneID" id="38781985"/>
<dbReference type="GO" id="GO:0016887">
    <property type="term" value="F:ATP hydrolysis activity"/>
    <property type="evidence" value="ECO:0007669"/>
    <property type="project" value="InterPro"/>
</dbReference>
<evidence type="ECO:0000313" key="13">
    <source>
        <dbReference type="EMBL" id="GBE85068.1"/>
    </source>
</evidence>
<evidence type="ECO:0000256" key="2">
    <source>
        <dbReference type="ARBA" id="ARBA00004496"/>
    </source>
</evidence>
<feature type="region of interest" description="Disordered" evidence="11">
    <location>
        <begin position="1"/>
        <end position="42"/>
    </location>
</feature>
<keyword evidence="8" id="KW-0539">Nucleus</keyword>
<dbReference type="AlphaFoldDB" id="A0A401GS64"/>
<dbReference type="InterPro" id="IPR041569">
    <property type="entry name" value="AAA_lid_3"/>
</dbReference>
<dbReference type="FunFam" id="1.10.8.60:FF:000009">
    <property type="entry name" value="26S protease regulatory subunit 6A"/>
    <property type="match status" value="1"/>
</dbReference>
<proteinExistence type="inferred from homology"/>
<protein>
    <recommendedName>
        <fullName evidence="9">26S proteasome regulatory subunit 6A</fullName>
    </recommendedName>
</protein>
<comment type="similarity">
    <text evidence="3 10">Belongs to the AAA ATPase family.</text>
</comment>
<evidence type="ECO:0000256" key="9">
    <source>
        <dbReference type="ARBA" id="ARBA00069320"/>
    </source>
</evidence>
<dbReference type="InterPro" id="IPR027417">
    <property type="entry name" value="P-loop_NTPase"/>
</dbReference>
<evidence type="ECO:0000256" key="4">
    <source>
        <dbReference type="ARBA" id="ARBA00022490"/>
    </source>
</evidence>
<dbReference type="Pfam" id="PF00004">
    <property type="entry name" value="AAA"/>
    <property type="match status" value="1"/>
</dbReference>
<dbReference type="FunFam" id="2.40.50.140:FF:000076">
    <property type="entry name" value="26S protease regulatory subunit 6A"/>
    <property type="match status" value="1"/>
</dbReference>
<keyword evidence="5 10" id="KW-0547">Nucleotide-binding</keyword>
<evidence type="ECO:0000256" key="3">
    <source>
        <dbReference type="ARBA" id="ARBA00006914"/>
    </source>
</evidence>
<dbReference type="SMART" id="SM00382">
    <property type="entry name" value="AAA"/>
    <property type="match status" value="1"/>
</dbReference>
<dbReference type="GO" id="GO:0005524">
    <property type="term" value="F:ATP binding"/>
    <property type="evidence" value="ECO:0007669"/>
    <property type="project" value="UniProtKB-KW"/>
</dbReference>
<comment type="subcellular location">
    <subcellularLocation>
        <location evidence="2">Cytoplasm</location>
    </subcellularLocation>
    <subcellularLocation>
        <location evidence="1">Nucleus</location>
    </subcellularLocation>
</comment>
<dbReference type="GO" id="GO:0005737">
    <property type="term" value="C:cytoplasm"/>
    <property type="evidence" value="ECO:0007669"/>
    <property type="project" value="UniProtKB-SubCell"/>
</dbReference>
<comment type="caution">
    <text evidence="13">The sequence shown here is derived from an EMBL/GenBank/DDBJ whole genome shotgun (WGS) entry which is preliminary data.</text>
</comment>
<dbReference type="PROSITE" id="PS00674">
    <property type="entry name" value="AAA"/>
    <property type="match status" value="1"/>
</dbReference>
<evidence type="ECO:0000256" key="10">
    <source>
        <dbReference type="RuleBase" id="RU003651"/>
    </source>
</evidence>
<dbReference type="FunCoup" id="A0A401GS64">
    <property type="interactions" value="366"/>
</dbReference>
<dbReference type="EMBL" id="BFAD01000007">
    <property type="protein sequence ID" value="GBE85068.1"/>
    <property type="molecule type" value="Genomic_DNA"/>
</dbReference>
<evidence type="ECO:0000256" key="6">
    <source>
        <dbReference type="ARBA" id="ARBA00022840"/>
    </source>
</evidence>
<dbReference type="InterPro" id="IPR050221">
    <property type="entry name" value="26S_Proteasome_ATPase"/>
</dbReference>
<evidence type="ECO:0000313" key="14">
    <source>
        <dbReference type="Proteomes" id="UP000287166"/>
    </source>
</evidence>
<name>A0A401GS64_9APHY</name>
<dbReference type="Pfam" id="PF17862">
    <property type="entry name" value="AAA_lid_3"/>
    <property type="match status" value="1"/>
</dbReference>
<sequence>MSSAQPPPPPPDNNNEKQPETEPSTSTAPQEAAMDTTPDQPAEETWADIPEDIMNLSTDEILTRIRLIDNDLKVMRSETLRLQHEQNVMKEKIRENGEKIKQNKVLPYLVGNVIEILDVDPEGEEDGANRDLDSMRKGKCAVIKTSTRQTVFLPLIGLVPAEKLRPQDLVGVNKDSYLILDTLPAEYDSRVKAMEVDERPTETYTDIGGLEKQIEELVEAIVLPMEQGDKFKTLGIVPPKGCLMYGAPGTGKTLMARACAAQTNACYLKLAGPSLVQMFIGDGAKLVRDAFELAKEKAPSIIFIDELDAIGTKRFDSEKSGDREVQRTMLELLNQLDGFSSDERIKVIAATNRIDILDPALLRSGRLDRKIEFPLPNETARARILEIHSRKMAVSPGVNFEELARSTDEFNGAQLKAVCVEAGMIALREGATKLNHEHFLSGIAEVQSKKKNDLVYFM</sequence>
<keyword evidence="6 10" id="KW-0067">ATP-binding</keyword>
<organism evidence="13 14">
    <name type="scientific">Sparassis crispa</name>
    <dbReference type="NCBI Taxonomy" id="139825"/>
    <lineage>
        <taxon>Eukaryota</taxon>
        <taxon>Fungi</taxon>
        <taxon>Dikarya</taxon>
        <taxon>Basidiomycota</taxon>
        <taxon>Agaricomycotina</taxon>
        <taxon>Agaricomycetes</taxon>
        <taxon>Polyporales</taxon>
        <taxon>Sparassidaceae</taxon>
        <taxon>Sparassis</taxon>
    </lineage>
</organism>
<dbReference type="PANTHER" id="PTHR23073">
    <property type="entry name" value="26S PROTEASOME REGULATORY SUBUNIT"/>
    <property type="match status" value="1"/>
</dbReference>
<feature type="domain" description="AAA+ ATPase" evidence="12">
    <location>
        <begin position="238"/>
        <end position="377"/>
    </location>
</feature>
<dbReference type="FunFam" id="3.40.50.300:FF:000037">
    <property type="entry name" value="26S protease regulatory subunit 6A"/>
    <property type="match status" value="1"/>
</dbReference>
<accession>A0A401GS64</accession>
<dbReference type="GO" id="GO:0005634">
    <property type="term" value="C:nucleus"/>
    <property type="evidence" value="ECO:0007669"/>
    <property type="project" value="UniProtKB-SubCell"/>
</dbReference>
<dbReference type="InterPro" id="IPR003593">
    <property type="entry name" value="AAA+_ATPase"/>
</dbReference>
<dbReference type="InParanoid" id="A0A401GS64"/>
<dbReference type="InterPro" id="IPR003959">
    <property type="entry name" value="ATPase_AAA_core"/>
</dbReference>
<dbReference type="STRING" id="139825.A0A401GS64"/>
<evidence type="ECO:0000256" key="7">
    <source>
        <dbReference type="ARBA" id="ARBA00022942"/>
    </source>
</evidence>
<evidence type="ECO:0000256" key="1">
    <source>
        <dbReference type="ARBA" id="ARBA00004123"/>
    </source>
</evidence>
<dbReference type="Gene3D" id="3.40.50.300">
    <property type="entry name" value="P-loop containing nucleotide triphosphate hydrolases"/>
    <property type="match status" value="1"/>
</dbReference>
<dbReference type="InterPro" id="IPR003960">
    <property type="entry name" value="ATPase_AAA_CS"/>
</dbReference>
<evidence type="ECO:0000256" key="8">
    <source>
        <dbReference type="ARBA" id="ARBA00023242"/>
    </source>
</evidence>
<evidence type="ECO:0000256" key="5">
    <source>
        <dbReference type="ARBA" id="ARBA00022741"/>
    </source>
</evidence>
<evidence type="ECO:0000256" key="11">
    <source>
        <dbReference type="SAM" id="MobiDB-lite"/>
    </source>
</evidence>
<dbReference type="InterPro" id="IPR032501">
    <property type="entry name" value="Prot_ATP_ID_OB_2nd"/>
</dbReference>
<evidence type="ECO:0000259" key="12">
    <source>
        <dbReference type="SMART" id="SM00382"/>
    </source>
</evidence>
<keyword evidence="14" id="KW-1185">Reference proteome</keyword>
<dbReference type="Pfam" id="PF16450">
    <property type="entry name" value="Prot_ATP_ID_OB_C"/>
    <property type="match status" value="1"/>
</dbReference>
<dbReference type="RefSeq" id="XP_027615981.1">
    <property type="nucleotide sequence ID" value="XM_027760180.1"/>
</dbReference>
<dbReference type="Proteomes" id="UP000287166">
    <property type="component" value="Unassembled WGS sequence"/>
</dbReference>
<dbReference type="Gene3D" id="1.10.8.60">
    <property type="match status" value="1"/>
</dbReference>
<feature type="compositionally biased region" description="Pro residues" evidence="11">
    <location>
        <begin position="1"/>
        <end position="12"/>
    </location>
</feature>
<dbReference type="SUPFAM" id="SSF52540">
    <property type="entry name" value="P-loop containing nucleoside triphosphate hydrolases"/>
    <property type="match status" value="1"/>
</dbReference>
<dbReference type="GO" id="GO:0008540">
    <property type="term" value="C:proteasome regulatory particle, base subcomplex"/>
    <property type="evidence" value="ECO:0007669"/>
    <property type="project" value="UniProtKB-ARBA"/>
</dbReference>